<dbReference type="SUPFAM" id="SSF46929">
    <property type="entry name" value="DNA helicase RuvA subunit, C-terminal domain"/>
    <property type="match status" value="1"/>
</dbReference>
<evidence type="ECO:0000313" key="8">
    <source>
        <dbReference type="EMBL" id="HFM96795.1"/>
    </source>
</evidence>
<evidence type="ECO:0000256" key="1">
    <source>
        <dbReference type="ARBA" id="ARBA00022490"/>
    </source>
</evidence>
<dbReference type="Gene3D" id="2.40.50.140">
    <property type="entry name" value="Nucleic acid-binding proteins"/>
    <property type="match status" value="1"/>
</dbReference>
<comment type="caution">
    <text evidence="6">Lacks conserved residue(s) required for the propagation of feature annotation.</text>
</comment>
<dbReference type="InterPro" id="IPR011114">
    <property type="entry name" value="RuvA_C"/>
</dbReference>
<keyword evidence="3 6" id="KW-0238">DNA-binding</keyword>
<dbReference type="InterPro" id="IPR012340">
    <property type="entry name" value="NA-bd_OB-fold"/>
</dbReference>
<comment type="subunit">
    <text evidence="6">Homotetramer. Forms an RuvA(8)-RuvB(12)-Holliday junction (HJ) complex. HJ DNA is sandwiched between 2 RuvA tetramers; dsDNA enters through RuvA and exits via RuvB. An RuvB hexamer assembles on each DNA strand where it exits the tetramer. Each RuvB hexamer is contacted by two RuvA subunits (via domain III) on 2 adjacent RuvB subunits; this complex drives branch migration. In the full resolvosome a probable DNA-RuvA(4)-RuvB(12)-RuvC(2) complex forms which resolves the HJ.</text>
</comment>
<feature type="region of interest" description="Domain III" evidence="6">
    <location>
        <begin position="157"/>
        <end position="207"/>
    </location>
</feature>
<organism evidence="8">
    <name type="scientific">Oscillatoriales cyanobacterium SpSt-418</name>
    <dbReference type="NCBI Taxonomy" id="2282169"/>
    <lineage>
        <taxon>Bacteria</taxon>
        <taxon>Bacillati</taxon>
        <taxon>Cyanobacteriota</taxon>
        <taxon>Cyanophyceae</taxon>
        <taxon>Oscillatoriophycideae</taxon>
        <taxon>Oscillatoriales</taxon>
    </lineage>
</organism>
<dbReference type="GO" id="GO:0006281">
    <property type="term" value="P:DNA repair"/>
    <property type="evidence" value="ECO:0007669"/>
    <property type="project" value="UniProtKB-UniRule"/>
</dbReference>
<comment type="function">
    <text evidence="6">The RuvA-RuvB-RuvC complex processes Holliday junction (HJ) DNA during genetic recombination and DNA repair, while the RuvA-RuvB complex plays an important role in the rescue of blocked DNA replication forks via replication fork reversal (RFR). RuvA specifically binds to HJ cruciform DNA, conferring on it an open structure. The RuvB hexamer acts as an ATP-dependent pump, pulling dsDNA into and through the RuvAB complex. HJ branch migration allows RuvC to scan DNA until it finds its consensus sequence, where it cleaves and resolves the cruciform DNA.</text>
</comment>
<dbReference type="SUPFAM" id="SSF50249">
    <property type="entry name" value="Nucleic acid-binding proteins"/>
    <property type="match status" value="1"/>
</dbReference>
<dbReference type="GO" id="GO:0048476">
    <property type="term" value="C:Holliday junction resolvase complex"/>
    <property type="evidence" value="ECO:0007669"/>
    <property type="project" value="UniProtKB-UniRule"/>
</dbReference>
<feature type="domain" description="Helix-hairpin-helix DNA-binding motif class 1" evidence="7">
    <location>
        <begin position="112"/>
        <end position="131"/>
    </location>
</feature>
<dbReference type="Gene3D" id="1.10.150.20">
    <property type="entry name" value="5' to 3' exonuclease, C-terminal subdomain"/>
    <property type="match status" value="1"/>
</dbReference>
<dbReference type="GO" id="GO:0000400">
    <property type="term" value="F:four-way junction DNA binding"/>
    <property type="evidence" value="ECO:0007669"/>
    <property type="project" value="UniProtKB-UniRule"/>
</dbReference>
<dbReference type="InterPro" id="IPR000085">
    <property type="entry name" value="RuvA"/>
</dbReference>
<keyword evidence="1 6" id="KW-0963">Cytoplasm</keyword>
<dbReference type="AlphaFoldDB" id="A0A7C3PD69"/>
<evidence type="ECO:0000256" key="2">
    <source>
        <dbReference type="ARBA" id="ARBA00022763"/>
    </source>
</evidence>
<evidence type="ECO:0000259" key="7">
    <source>
        <dbReference type="SMART" id="SM00278"/>
    </source>
</evidence>
<dbReference type="GO" id="GO:0005737">
    <property type="term" value="C:cytoplasm"/>
    <property type="evidence" value="ECO:0007669"/>
    <property type="project" value="UniProtKB-SubCell"/>
</dbReference>
<comment type="subcellular location">
    <subcellularLocation>
        <location evidence="6">Cytoplasm</location>
    </subcellularLocation>
</comment>
<dbReference type="GO" id="GO:0009378">
    <property type="term" value="F:four-way junction helicase activity"/>
    <property type="evidence" value="ECO:0007669"/>
    <property type="project" value="InterPro"/>
</dbReference>
<keyword evidence="2 6" id="KW-0227">DNA damage</keyword>
<keyword evidence="4 6" id="KW-0233">DNA recombination</keyword>
<dbReference type="NCBIfam" id="TIGR00084">
    <property type="entry name" value="ruvA"/>
    <property type="match status" value="1"/>
</dbReference>
<dbReference type="Gene3D" id="1.10.8.10">
    <property type="entry name" value="DNA helicase RuvA subunit, C-terminal domain"/>
    <property type="match status" value="1"/>
</dbReference>
<dbReference type="GO" id="GO:0009379">
    <property type="term" value="C:Holliday junction helicase complex"/>
    <property type="evidence" value="ECO:0007669"/>
    <property type="project" value="InterPro"/>
</dbReference>
<protein>
    <recommendedName>
        <fullName evidence="6">Holliday junction branch migration complex subunit RuvA</fullName>
    </recommendedName>
</protein>
<reference evidence="8" key="1">
    <citation type="journal article" date="2020" name="mSystems">
        <title>Genome- and Community-Level Interaction Insights into Carbon Utilization and Element Cycling Functions of Hydrothermarchaeota in Hydrothermal Sediment.</title>
        <authorList>
            <person name="Zhou Z."/>
            <person name="Liu Y."/>
            <person name="Xu W."/>
            <person name="Pan J."/>
            <person name="Luo Z.H."/>
            <person name="Li M."/>
        </authorList>
    </citation>
    <scope>NUCLEOTIDE SEQUENCE [LARGE SCALE GENOMIC DNA]</scope>
    <source>
        <strain evidence="8">SpSt-418</strain>
    </source>
</reference>
<dbReference type="SUPFAM" id="SSF47781">
    <property type="entry name" value="RuvA domain 2-like"/>
    <property type="match status" value="1"/>
</dbReference>
<dbReference type="InterPro" id="IPR003583">
    <property type="entry name" value="Hlx-hairpin-Hlx_DNA-bd_motif"/>
</dbReference>
<proteinExistence type="inferred from homology"/>
<dbReference type="InterPro" id="IPR013849">
    <property type="entry name" value="DNA_helicase_Holl-junc_RuvA_I"/>
</dbReference>
<dbReference type="InterPro" id="IPR010994">
    <property type="entry name" value="RuvA_2-like"/>
</dbReference>
<dbReference type="Pfam" id="PF01330">
    <property type="entry name" value="RuvA_N"/>
    <property type="match status" value="1"/>
</dbReference>
<keyword evidence="5 6" id="KW-0234">DNA repair</keyword>
<dbReference type="InterPro" id="IPR036267">
    <property type="entry name" value="RuvA_C_sf"/>
</dbReference>
<evidence type="ECO:0000256" key="3">
    <source>
        <dbReference type="ARBA" id="ARBA00023125"/>
    </source>
</evidence>
<accession>A0A7C3PD69</accession>
<evidence type="ECO:0000256" key="4">
    <source>
        <dbReference type="ARBA" id="ARBA00023172"/>
    </source>
</evidence>
<comment type="domain">
    <text evidence="6">Has three domains with a flexible linker between the domains II and III and assumes an 'L' shape. Domain III is highly mobile and contacts RuvB.</text>
</comment>
<dbReference type="Pfam" id="PF14520">
    <property type="entry name" value="HHH_5"/>
    <property type="match status" value="1"/>
</dbReference>
<evidence type="ECO:0000256" key="5">
    <source>
        <dbReference type="ARBA" id="ARBA00023204"/>
    </source>
</evidence>
<comment type="caution">
    <text evidence="8">The sequence shown here is derived from an EMBL/GenBank/DDBJ whole genome shotgun (WGS) entry which is preliminary data.</text>
</comment>
<dbReference type="EMBL" id="DSRU01000044">
    <property type="protein sequence ID" value="HFM96795.1"/>
    <property type="molecule type" value="Genomic_DNA"/>
</dbReference>
<dbReference type="GO" id="GO:0006310">
    <property type="term" value="P:DNA recombination"/>
    <property type="evidence" value="ECO:0007669"/>
    <property type="project" value="UniProtKB-UniRule"/>
</dbReference>
<dbReference type="CDD" id="cd14332">
    <property type="entry name" value="UBA_RuvA_C"/>
    <property type="match status" value="1"/>
</dbReference>
<dbReference type="HAMAP" id="MF_00031">
    <property type="entry name" value="DNA_HJ_migration_RuvA"/>
    <property type="match status" value="1"/>
</dbReference>
<sequence length="207" mass="22300">MIGFLKGAIAGIQKQGNRVILTLDVNQVGYDVQIVPRLLQQIPEMGELLQLFTHLQLREDQFTLFGFGSVAERDLFRQLISVSGVGPQLAMALLDTLGMADLVQAIVVGNTRLLSKTPGVGSKTAERIALELRTKLAEWREQSGMVTLPAAGPAGTVQEDVEMTLLALGYSNSEITKALKAVGQTAALAKSADAEAWIREAIAWLSK</sequence>
<gene>
    <name evidence="6 8" type="primary">ruvA</name>
    <name evidence="8" type="ORF">ENR64_03335</name>
</gene>
<dbReference type="SMART" id="SM00278">
    <property type="entry name" value="HhH1"/>
    <property type="match status" value="2"/>
</dbReference>
<evidence type="ECO:0000256" key="6">
    <source>
        <dbReference type="HAMAP-Rule" id="MF_00031"/>
    </source>
</evidence>
<name>A0A7C3PD69_9CYAN</name>
<feature type="domain" description="Helix-hairpin-helix DNA-binding motif class 1" evidence="7">
    <location>
        <begin position="77"/>
        <end position="96"/>
    </location>
</feature>
<dbReference type="Pfam" id="PF07499">
    <property type="entry name" value="RuvA_C"/>
    <property type="match status" value="1"/>
</dbReference>
<dbReference type="GO" id="GO:0005524">
    <property type="term" value="F:ATP binding"/>
    <property type="evidence" value="ECO:0007669"/>
    <property type="project" value="InterPro"/>
</dbReference>
<comment type="similarity">
    <text evidence="6">Belongs to the RuvA family.</text>
</comment>